<proteinExistence type="predicted"/>
<dbReference type="RefSeq" id="WP_085752523.1">
    <property type="nucleotide sequence ID" value="NZ_BSPR01000006.1"/>
</dbReference>
<evidence type="ECO:0000313" key="2">
    <source>
        <dbReference type="Proteomes" id="UP000193427"/>
    </source>
</evidence>
<keyword evidence="2" id="KW-1185">Reference proteome</keyword>
<dbReference type="AlphaFoldDB" id="A0A1W6LD70"/>
<dbReference type="Pfam" id="PF00561">
    <property type="entry name" value="Abhydrolase_1"/>
    <property type="match status" value="1"/>
</dbReference>
<gene>
    <name evidence="1" type="ORF">A4W93_21275</name>
</gene>
<dbReference type="Gene3D" id="3.40.50.1820">
    <property type="entry name" value="alpha/beta hydrolase"/>
    <property type="match status" value="1"/>
</dbReference>
<dbReference type="EMBL" id="CP015118">
    <property type="protein sequence ID" value="ARN22225.1"/>
    <property type="molecule type" value="Genomic_DNA"/>
</dbReference>
<evidence type="ECO:0000313" key="1">
    <source>
        <dbReference type="EMBL" id="ARN22225.1"/>
    </source>
</evidence>
<sequence>MISERPVEITGSDRLVRRGMLGLPTGPADTAVLFLPSGLKYRAGSHRLNVRFARRLNDLGYATLRFDPAGLGESDGHLSAARAEDIAGQIEAGLYIGDIRLAVDALREQSGARHVVVAGLCGGAISAVLAAGAATDAVQGVISMGLPVVPFLPVESGAVPQARVARRRVGNYVRKLISTEAWGRVLRGESDFRGIGRNLRGAFAHNRAVVPSPQSFLPDENPRFIGSFRTLEAARIPHLMIFGSSDNRWIEFESTFLARELSGSMAGGSYAIELVPHGSHEFHFESSKVQAGELLEHWMNTRFPLMAPMTRTQEASHDAQ</sequence>
<accession>A0A1W6LD70</accession>
<name>A0A1W6LD70_9BURK</name>
<dbReference type="OrthoDB" id="5379975at2"/>
<dbReference type="SUPFAM" id="SSF53474">
    <property type="entry name" value="alpha/beta-Hydrolases"/>
    <property type="match status" value="1"/>
</dbReference>
<dbReference type="Proteomes" id="UP000193427">
    <property type="component" value="Chromosome"/>
</dbReference>
<dbReference type="STRING" id="946333.A4W93_21275"/>
<dbReference type="KEGG" id="rgu:A4W93_21275"/>
<dbReference type="InterPro" id="IPR029058">
    <property type="entry name" value="AB_hydrolase_fold"/>
</dbReference>
<dbReference type="InterPro" id="IPR000073">
    <property type="entry name" value="AB_hydrolase_1"/>
</dbReference>
<organism evidence="1 2">
    <name type="scientific">Piscinibacter gummiphilus</name>
    <dbReference type="NCBI Taxonomy" id="946333"/>
    <lineage>
        <taxon>Bacteria</taxon>
        <taxon>Pseudomonadati</taxon>
        <taxon>Pseudomonadota</taxon>
        <taxon>Betaproteobacteria</taxon>
        <taxon>Burkholderiales</taxon>
        <taxon>Sphaerotilaceae</taxon>
        <taxon>Piscinibacter</taxon>
    </lineage>
</organism>
<reference evidence="1 2" key="1">
    <citation type="submission" date="2016-04" db="EMBL/GenBank/DDBJ databases">
        <title>Complete genome sequence of natural rubber-degrading, novel Gram-negative bacterium, Rhizobacter gummiphilus strain NS21.</title>
        <authorList>
            <person name="Tabata M."/>
            <person name="Kasai D."/>
            <person name="Fukuda M."/>
        </authorList>
    </citation>
    <scope>NUCLEOTIDE SEQUENCE [LARGE SCALE GENOMIC DNA]</scope>
    <source>
        <strain evidence="1 2">NS21</strain>
    </source>
</reference>
<protein>
    <submittedName>
        <fullName evidence="1">Uncharacterized protein</fullName>
    </submittedName>
</protein>